<proteinExistence type="predicted"/>
<gene>
    <name evidence="6" type="ORF">GCM10008985_28360</name>
    <name evidence="7" type="ORF">MUK72_04415</name>
</gene>
<feature type="domain" description="Rieske" evidence="5">
    <location>
        <begin position="6"/>
        <end position="112"/>
    </location>
</feature>
<keyword evidence="3" id="KW-0408">Iron</keyword>
<dbReference type="InterPro" id="IPR036922">
    <property type="entry name" value="Rieske_2Fe-2S_sf"/>
</dbReference>
<reference evidence="7" key="2">
    <citation type="submission" date="2022-04" db="EMBL/GenBank/DDBJ databases">
        <title>Sequencing and genomic assembly of Halococcus dombrowskii.</title>
        <authorList>
            <person name="Lim S.W."/>
            <person name="MacLea K.S."/>
        </authorList>
    </citation>
    <scope>NUCLEOTIDE SEQUENCE</scope>
    <source>
        <strain evidence="7">H4</strain>
    </source>
</reference>
<evidence type="ECO:0000313" key="6">
    <source>
        <dbReference type="EMBL" id="GAA0469708.1"/>
    </source>
</evidence>
<sequence length="140" mass="15002">MASADGTIMPVDDVPADTTALFRIRERDNGETHEAVLIDTDDGIEAWLNHCMHFTHIGLDKGSGAECRNGEIVCTNHGAMFEADTGHCTFGPCEGARLADVAVSVENGTVRLADERYEFVATGPKAADDVDLTSTSNVEF</sequence>
<dbReference type="SUPFAM" id="SSF50022">
    <property type="entry name" value="ISP domain"/>
    <property type="match status" value="1"/>
</dbReference>
<evidence type="ECO:0000313" key="9">
    <source>
        <dbReference type="Proteomes" id="UP001500962"/>
    </source>
</evidence>
<name>A0AAV3SJ01_HALDO</name>
<evidence type="ECO:0000313" key="7">
    <source>
        <dbReference type="EMBL" id="UOO95953.1"/>
    </source>
</evidence>
<dbReference type="CDD" id="cd03467">
    <property type="entry name" value="Rieske"/>
    <property type="match status" value="1"/>
</dbReference>
<dbReference type="Proteomes" id="UP000830542">
    <property type="component" value="Chromosome"/>
</dbReference>
<protein>
    <submittedName>
        <fullName evidence="6">Rieske (2Fe-2S) protein</fullName>
    </submittedName>
    <submittedName>
        <fullName evidence="7">Rieske 2Fe-2S domain-containing protein</fullName>
    </submittedName>
</protein>
<dbReference type="AlphaFoldDB" id="A0AAV3SJ01"/>
<keyword evidence="4" id="KW-0411">Iron-sulfur</keyword>
<keyword evidence="2" id="KW-0479">Metal-binding</keyword>
<dbReference type="PROSITE" id="PS51296">
    <property type="entry name" value="RIESKE"/>
    <property type="match status" value="1"/>
</dbReference>
<accession>A0AAV3SJ01</accession>
<reference evidence="6" key="3">
    <citation type="submission" date="2023-12" db="EMBL/GenBank/DDBJ databases">
        <authorList>
            <person name="Sun Q."/>
            <person name="Inoue M."/>
        </authorList>
    </citation>
    <scope>NUCLEOTIDE SEQUENCE</scope>
    <source>
        <strain evidence="6">JCM 12289</strain>
    </source>
</reference>
<dbReference type="KEGG" id="hdo:MUK72_04415"/>
<dbReference type="RefSeq" id="WP_244704287.1">
    <property type="nucleotide sequence ID" value="NZ_BAAADN010000046.1"/>
</dbReference>
<reference evidence="6" key="1">
    <citation type="journal article" date="2014" name="Int. J. Syst. Evol. Microbiol.">
        <title>Complete genome sequence of Corynebacterium casei LMG S-19264T (=DSM 44701T), isolated from a smear-ripened cheese.</title>
        <authorList>
            <consortium name="US DOE Joint Genome Institute (JGI-PGF)"/>
            <person name="Walter F."/>
            <person name="Albersmeier A."/>
            <person name="Kalinowski J."/>
            <person name="Ruckert C."/>
        </authorList>
    </citation>
    <scope>NUCLEOTIDE SEQUENCE</scope>
    <source>
        <strain evidence="6">JCM 12289</strain>
    </source>
</reference>
<evidence type="ECO:0000256" key="4">
    <source>
        <dbReference type="ARBA" id="ARBA00023014"/>
    </source>
</evidence>
<dbReference type="EMBL" id="CP095005">
    <property type="protein sequence ID" value="UOO95953.1"/>
    <property type="molecule type" value="Genomic_DNA"/>
</dbReference>
<evidence type="ECO:0000256" key="1">
    <source>
        <dbReference type="ARBA" id="ARBA00022714"/>
    </source>
</evidence>
<evidence type="ECO:0000259" key="5">
    <source>
        <dbReference type="PROSITE" id="PS51296"/>
    </source>
</evidence>
<dbReference type="Pfam" id="PF00355">
    <property type="entry name" value="Rieske"/>
    <property type="match status" value="1"/>
</dbReference>
<evidence type="ECO:0000256" key="2">
    <source>
        <dbReference type="ARBA" id="ARBA00022723"/>
    </source>
</evidence>
<organism evidence="6 9">
    <name type="scientific">Halococcus dombrowskii</name>
    <dbReference type="NCBI Taxonomy" id="179637"/>
    <lineage>
        <taxon>Archaea</taxon>
        <taxon>Methanobacteriati</taxon>
        <taxon>Methanobacteriota</taxon>
        <taxon>Stenosarchaea group</taxon>
        <taxon>Halobacteria</taxon>
        <taxon>Halobacteriales</taxon>
        <taxon>Halococcaceae</taxon>
        <taxon>Halococcus</taxon>
    </lineage>
</organism>
<dbReference type="PANTHER" id="PTHR40261">
    <property type="match status" value="1"/>
</dbReference>
<keyword evidence="1" id="KW-0001">2Fe-2S</keyword>
<evidence type="ECO:0000256" key="3">
    <source>
        <dbReference type="ARBA" id="ARBA00023004"/>
    </source>
</evidence>
<dbReference type="InterPro" id="IPR017941">
    <property type="entry name" value="Rieske_2Fe-2S"/>
</dbReference>
<dbReference type="PANTHER" id="PTHR40261:SF1">
    <property type="entry name" value="RIESKE DOMAIN-CONTAINING PROTEIN"/>
    <property type="match status" value="1"/>
</dbReference>
<dbReference type="GO" id="GO:0046872">
    <property type="term" value="F:metal ion binding"/>
    <property type="evidence" value="ECO:0007669"/>
    <property type="project" value="UniProtKB-KW"/>
</dbReference>
<evidence type="ECO:0000313" key="8">
    <source>
        <dbReference type="Proteomes" id="UP000830542"/>
    </source>
</evidence>
<dbReference type="Gene3D" id="2.102.10.10">
    <property type="entry name" value="Rieske [2Fe-2S] iron-sulphur domain"/>
    <property type="match status" value="1"/>
</dbReference>
<dbReference type="GeneID" id="71761065"/>
<dbReference type="EMBL" id="BAAADN010000046">
    <property type="protein sequence ID" value="GAA0469708.1"/>
    <property type="molecule type" value="Genomic_DNA"/>
</dbReference>
<dbReference type="Proteomes" id="UP001500962">
    <property type="component" value="Unassembled WGS sequence"/>
</dbReference>
<keyword evidence="8" id="KW-1185">Reference proteome</keyword>
<dbReference type="GO" id="GO:0051537">
    <property type="term" value="F:2 iron, 2 sulfur cluster binding"/>
    <property type="evidence" value="ECO:0007669"/>
    <property type="project" value="UniProtKB-KW"/>
</dbReference>